<evidence type="ECO:0000256" key="1">
    <source>
        <dbReference type="SAM" id="MobiDB-lite"/>
    </source>
</evidence>
<dbReference type="PANTHER" id="PTHR34883:SF15">
    <property type="entry name" value="EXTRACELLULAR SERINE-RICH PROTEIN"/>
    <property type="match status" value="1"/>
</dbReference>
<feature type="signal peptide" evidence="3">
    <location>
        <begin position="1"/>
        <end position="15"/>
    </location>
</feature>
<evidence type="ECO:0000313" key="5">
    <source>
        <dbReference type="Proteomes" id="UP001221142"/>
    </source>
</evidence>
<proteinExistence type="predicted"/>
<reference evidence="4" key="1">
    <citation type="submission" date="2023-03" db="EMBL/GenBank/DDBJ databases">
        <title>Massive genome expansion in bonnet fungi (Mycena s.s.) driven by repeated elements and novel gene families across ecological guilds.</title>
        <authorList>
            <consortium name="Lawrence Berkeley National Laboratory"/>
            <person name="Harder C.B."/>
            <person name="Miyauchi S."/>
            <person name="Viragh M."/>
            <person name="Kuo A."/>
            <person name="Thoen E."/>
            <person name="Andreopoulos B."/>
            <person name="Lu D."/>
            <person name="Skrede I."/>
            <person name="Drula E."/>
            <person name="Henrissat B."/>
            <person name="Morin E."/>
            <person name="Kohler A."/>
            <person name="Barry K."/>
            <person name="LaButti K."/>
            <person name="Morin E."/>
            <person name="Salamov A."/>
            <person name="Lipzen A."/>
            <person name="Mereny Z."/>
            <person name="Hegedus B."/>
            <person name="Baldrian P."/>
            <person name="Stursova M."/>
            <person name="Weitz H."/>
            <person name="Taylor A."/>
            <person name="Grigoriev I.V."/>
            <person name="Nagy L.G."/>
            <person name="Martin F."/>
            <person name="Kauserud H."/>
        </authorList>
    </citation>
    <scope>NUCLEOTIDE SEQUENCE</scope>
    <source>
        <strain evidence="4">9284</strain>
    </source>
</reference>
<name>A0AAD7BFL8_9AGAR</name>
<dbReference type="InterPro" id="IPR052953">
    <property type="entry name" value="Ser-rich/MCO-related"/>
</dbReference>
<gene>
    <name evidence="4" type="ORF">FB45DRAFT_160094</name>
</gene>
<dbReference type="CDD" id="cd00920">
    <property type="entry name" value="Cupredoxin"/>
    <property type="match status" value="1"/>
</dbReference>
<dbReference type="InterPro" id="IPR008972">
    <property type="entry name" value="Cupredoxin"/>
</dbReference>
<protein>
    <recommendedName>
        <fullName evidence="6">Extracellular serine-rich protein</fullName>
    </recommendedName>
</protein>
<comment type="caution">
    <text evidence="4">The sequence shown here is derived from an EMBL/GenBank/DDBJ whole genome shotgun (WGS) entry which is preliminary data.</text>
</comment>
<feature type="compositionally biased region" description="Low complexity" evidence="1">
    <location>
        <begin position="285"/>
        <end position="304"/>
    </location>
</feature>
<keyword evidence="2" id="KW-1133">Transmembrane helix</keyword>
<evidence type="ECO:0000256" key="3">
    <source>
        <dbReference type="SAM" id="SignalP"/>
    </source>
</evidence>
<dbReference type="PANTHER" id="PTHR34883">
    <property type="entry name" value="SERINE-RICH PROTEIN, PUTATIVE-RELATED-RELATED"/>
    <property type="match status" value="1"/>
</dbReference>
<evidence type="ECO:0008006" key="6">
    <source>
        <dbReference type="Google" id="ProtNLM"/>
    </source>
</evidence>
<feature type="region of interest" description="Disordered" evidence="1">
    <location>
        <begin position="165"/>
        <end position="193"/>
    </location>
</feature>
<keyword evidence="2" id="KW-0472">Membrane</keyword>
<evidence type="ECO:0000256" key="2">
    <source>
        <dbReference type="SAM" id="Phobius"/>
    </source>
</evidence>
<evidence type="ECO:0000313" key="4">
    <source>
        <dbReference type="EMBL" id="KAJ7619494.1"/>
    </source>
</evidence>
<feature type="region of interest" description="Disordered" evidence="1">
    <location>
        <begin position="282"/>
        <end position="305"/>
    </location>
</feature>
<dbReference type="Proteomes" id="UP001221142">
    <property type="component" value="Unassembled WGS sequence"/>
</dbReference>
<keyword evidence="5" id="KW-1185">Reference proteome</keyword>
<sequence>MLLTALFLLFSFVAAQDDNDGLAPQGSDVTGHVNINVVTQPGGADSVFSPPNVTASNGSTVTFWFADSKLSPKACSVTQSSFAKPCTYLVTDVNTNEGFDSGLAPSGTQFTLTITDDTEPVWFYCKNFSNHCGENGTVGSINAPTTGSSTFAAFQAAAQKADASSQTDNGFIPGNSAGQGASASAGPANGTVSTKGSDHVGAIAGGVVGGVLVLALVIAVTLWWLRRRSRLRFQRIPERTSRPPSPFAPPSAEMSEEIWQGSTLSLVHPTVTEVVASQTAMWEKSGGSPSSLPPSSGGAGSLRLARSDSGTEMQLLAMAERVAQLEVAIGSPVGELPPNYSQ</sequence>
<dbReference type="AlphaFoldDB" id="A0AAD7BFL8"/>
<dbReference type="EMBL" id="JARKIF010000018">
    <property type="protein sequence ID" value="KAJ7619494.1"/>
    <property type="molecule type" value="Genomic_DNA"/>
</dbReference>
<feature type="transmembrane region" description="Helical" evidence="2">
    <location>
        <begin position="202"/>
        <end position="225"/>
    </location>
</feature>
<feature type="chain" id="PRO_5042175447" description="Extracellular serine-rich protein" evidence="3">
    <location>
        <begin position="16"/>
        <end position="342"/>
    </location>
</feature>
<organism evidence="4 5">
    <name type="scientific">Roridomyces roridus</name>
    <dbReference type="NCBI Taxonomy" id="1738132"/>
    <lineage>
        <taxon>Eukaryota</taxon>
        <taxon>Fungi</taxon>
        <taxon>Dikarya</taxon>
        <taxon>Basidiomycota</taxon>
        <taxon>Agaricomycotina</taxon>
        <taxon>Agaricomycetes</taxon>
        <taxon>Agaricomycetidae</taxon>
        <taxon>Agaricales</taxon>
        <taxon>Marasmiineae</taxon>
        <taxon>Mycenaceae</taxon>
        <taxon>Roridomyces</taxon>
    </lineage>
</organism>
<keyword evidence="3" id="KW-0732">Signal</keyword>
<dbReference type="Gene3D" id="2.60.40.420">
    <property type="entry name" value="Cupredoxins - blue copper proteins"/>
    <property type="match status" value="1"/>
</dbReference>
<keyword evidence="2" id="KW-0812">Transmembrane</keyword>
<feature type="compositionally biased region" description="Low complexity" evidence="1">
    <location>
        <begin position="165"/>
        <end position="190"/>
    </location>
</feature>
<dbReference type="SUPFAM" id="SSF49503">
    <property type="entry name" value="Cupredoxins"/>
    <property type="match status" value="1"/>
</dbReference>
<accession>A0AAD7BFL8</accession>